<dbReference type="PANTHER" id="PTHR48081:SF9">
    <property type="entry name" value="CARBOXYLESTERASE"/>
    <property type="match status" value="1"/>
</dbReference>
<dbReference type="Proteomes" id="UP001230156">
    <property type="component" value="Unassembled WGS sequence"/>
</dbReference>
<evidence type="ECO:0000313" key="3">
    <source>
        <dbReference type="EMBL" id="MDQ7248193.1"/>
    </source>
</evidence>
<feature type="domain" description="BD-FAE-like" evidence="2">
    <location>
        <begin position="62"/>
        <end position="249"/>
    </location>
</feature>
<comment type="caution">
    <text evidence="3">The sequence shown here is derived from an EMBL/GenBank/DDBJ whole genome shotgun (WGS) entry which is preliminary data.</text>
</comment>
<keyword evidence="1 3" id="KW-0378">Hydrolase</keyword>
<evidence type="ECO:0000259" key="2">
    <source>
        <dbReference type="Pfam" id="PF20434"/>
    </source>
</evidence>
<dbReference type="Pfam" id="PF20434">
    <property type="entry name" value="BD-FAE"/>
    <property type="match status" value="1"/>
</dbReference>
<keyword evidence="4" id="KW-1185">Reference proteome</keyword>
<sequence>MTPGRSRRLVRTVVSCALAGLLAVGILRAAKDPTGLLNALSIGSQGILEADIAYGDLARQHLDLYRPSQSRAVPAPVVVFFYGGAWSSGDRADVRFVGRFLAGEGFVAVIPDYRLRSEAAFPAFLDDGAKALRWVQDHIAEHGGDPQRLFLMGHSAGAYNAIMLALHRHYGAAAGVDAARIRGVVGLAGPYDFKLDTDLWRWVFGAASDLSATQPVRFAASGAPPVLLVTGDRDETVDPENSRSLARRLAAAKSPVRLLELPGLGHADVLWKLSPWYPGRMLREEIVRFLDRPEMAGP</sequence>
<accession>A0ABU0YKD6</accession>
<dbReference type="RefSeq" id="WP_379955640.1">
    <property type="nucleotide sequence ID" value="NZ_JAUYVI010000003.1"/>
</dbReference>
<dbReference type="SUPFAM" id="SSF53474">
    <property type="entry name" value="alpha/beta-Hydrolases"/>
    <property type="match status" value="1"/>
</dbReference>
<evidence type="ECO:0000313" key="4">
    <source>
        <dbReference type="Proteomes" id="UP001230156"/>
    </source>
</evidence>
<evidence type="ECO:0000256" key="1">
    <source>
        <dbReference type="ARBA" id="ARBA00022801"/>
    </source>
</evidence>
<name>A0ABU0YKD6_9PROT</name>
<reference evidence="4" key="1">
    <citation type="submission" date="2023-08" db="EMBL/GenBank/DDBJ databases">
        <title>Rhodospirillaceae gen. nov., a novel taxon isolated from the Yangtze River Yuezi River estuary sludge.</title>
        <authorList>
            <person name="Ruan L."/>
        </authorList>
    </citation>
    <scope>NUCLEOTIDE SEQUENCE [LARGE SCALE GENOMIC DNA]</scope>
    <source>
        <strain evidence="4">R-7</strain>
    </source>
</reference>
<dbReference type="InterPro" id="IPR029058">
    <property type="entry name" value="AB_hydrolase_fold"/>
</dbReference>
<dbReference type="InterPro" id="IPR049492">
    <property type="entry name" value="BD-FAE-like_dom"/>
</dbReference>
<proteinExistence type="predicted"/>
<organism evidence="3 4">
    <name type="scientific">Dongia sedimenti</name>
    <dbReference type="NCBI Taxonomy" id="3064282"/>
    <lineage>
        <taxon>Bacteria</taxon>
        <taxon>Pseudomonadati</taxon>
        <taxon>Pseudomonadota</taxon>
        <taxon>Alphaproteobacteria</taxon>
        <taxon>Rhodospirillales</taxon>
        <taxon>Dongiaceae</taxon>
        <taxon>Dongia</taxon>
    </lineage>
</organism>
<protein>
    <submittedName>
        <fullName evidence="3">Alpha/beta hydrolase</fullName>
    </submittedName>
</protein>
<dbReference type="EMBL" id="JAUYVI010000003">
    <property type="protein sequence ID" value="MDQ7248193.1"/>
    <property type="molecule type" value="Genomic_DNA"/>
</dbReference>
<gene>
    <name evidence="3" type="ORF">Q8A70_10980</name>
</gene>
<dbReference type="InterPro" id="IPR050300">
    <property type="entry name" value="GDXG_lipolytic_enzyme"/>
</dbReference>
<dbReference type="Gene3D" id="3.40.50.1820">
    <property type="entry name" value="alpha/beta hydrolase"/>
    <property type="match status" value="1"/>
</dbReference>
<dbReference type="GO" id="GO:0016787">
    <property type="term" value="F:hydrolase activity"/>
    <property type="evidence" value="ECO:0007669"/>
    <property type="project" value="UniProtKB-KW"/>
</dbReference>
<dbReference type="PANTHER" id="PTHR48081">
    <property type="entry name" value="AB HYDROLASE SUPERFAMILY PROTEIN C4A8.06C"/>
    <property type="match status" value="1"/>
</dbReference>